<proteinExistence type="predicted"/>
<accession>A0A1W1XZD7</accession>
<protein>
    <submittedName>
        <fullName evidence="4">Predicted membrane protein</fullName>
    </submittedName>
</protein>
<feature type="transmembrane region" description="Helical" evidence="1">
    <location>
        <begin position="241"/>
        <end position="261"/>
    </location>
</feature>
<reference evidence="4 5" key="1">
    <citation type="submission" date="2017-04" db="EMBL/GenBank/DDBJ databases">
        <authorList>
            <person name="Afonso C.L."/>
            <person name="Miller P.J."/>
            <person name="Scott M.A."/>
            <person name="Spackman E."/>
            <person name="Goraichik I."/>
            <person name="Dimitrov K.M."/>
            <person name="Suarez D.L."/>
            <person name="Swayne D.E."/>
        </authorList>
    </citation>
    <scope>NUCLEOTIDE SEQUENCE [LARGE SCALE GENOMIC DNA]</scope>
    <source>
        <strain evidence="4 5">DSM 12555</strain>
    </source>
</reference>
<dbReference type="OrthoDB" id="5507254at2"/>
<evidence type="ECO:0000259" key="3">
    <source>
        <dbReference type="Pfam" id="PF20990"/>
    </source>
</evidence>
<name>A0A1W1XZD7_9CLOT</name>
<keyword evidence="1" id="KW-0472">Membrane</keyword>
<evidence type="ECO:0000259" key="2">
    <source>
        <dbReference type="Pfam" id="PF09972"/>
    </source>
</evidence>
<dbReference type="Pfam" id="PF09972">
    <property type="entry name" value="DUF2207"/>
    <property type="match status" value="1"/>
</dbReference>
<sequence>MRIIKKVFYFLFLFVFVLIPFCIPQKAAFAASGTYSISQININASVNESGDMSVTEDYTYLFTGSFNGIKRDIETNGSAGLYDVSVQVAKGSEIETPKFEINNINNGKEIKIYSASKNETKDFIINYKIKNVVTKYSDLAELKWIFYKNESNVTTNKATVYLSLPKNIDSSVKYSGEGPKRGTISLDGNNRIKLQLNDLGDNDIIGASVTFPPTWINSSRSINMSKASYDTMIKRQKIIKALAIVVLLALIVGLILIVIYTSGRKRRNAIKAYRENYVFYNGEYYSELPSNLPPEFVAMLMDKVLGINELMASILNLANKGVINFNQDPISNHNYKMLCFTINTHIQDYNLYESEHYLVTWLKTYCKNNLVYLSDIKDNADKSKFSDKFTEWKNITQKETNTPEFHISILGKSILTNKYEDERIKWLAFKSYLRDSNHTEFASLKLNTVMPYAIVLNESATMLKNLKQYNIYDDISLNNNIFINYWFLNYFTCMYYEEINKHYNDYVNNSDNNNTNSFNNFSDGSGGGFGGGGGSSAF</sequence>
<evidence type="ECO:0000256" key="1">
    <source>
        <dbReference type="SAM" id="Phobius"/>
    </source>
</evidence>
<feature type="domain" description="DUF2207" evidence="2">
    <location>
        <begin position="36"/>
        <end position="211"/>
    </location>
</feature>
<feature type="domain" description="Predicted membrane protein YciQ-like C-terminal" evidence="3">
    <location>
        <begin position="282"/>
        <end position="401"/>
    </location>
</feature>
<keyword evidence="1" id="KW-1133">Transmembrane helix</keyword>
<dbReference type="InterPro" id="IPR048389">
    <property type="entry name" value="YciQ-like_C"/>
</dbReference>
<dbReference type="EMBL" id="FWXH01000042">
    <property type="protein sequence ID" value="SMC29339.1"/>
    <property type="molecule type" value="Genomic_DNA"/>
</dbReference>
<organism evidence="4 5">
    <name type="scientific">Clostridium acidisoli DSM 12555</name>
    <dbReference type="NCBI Taxonomy" id="1121291"/>
    <lineage>
        <taxon>Bacteria</taxon>
        <taxon>Bacillati</taxon>
        <taxon>Bacillota</taxon>
        <taxon>Clostridia</taxon>
        <taxon>Eubacteriales</taxon>
        <taxon>Clostridiaceae</taxon>
        <taxon>Clostridium</taxon>
    </lineage>
</organism>
<dbReference type="Pfam" id="PF20990">
    <property type="entry name" value="DUF2207_C"/>
    <property type="match status" value="1"/>
</dbReference>
<keyword evidence="1" id="KW-0812">Transmembrane</keyword>
<evidence type="ECO:0000313" key="5">
    <source>
        <dbReference type="Proteomes" id="UP000192468"/>
    </source>
</evidence>
<evidence type="ECO:0000313" key="4">
    <source>
        <dbReference type="EMBL" id="SMC29339.1"/>
    </source>
</evidence>
<dbReference type="Proteomes" id="UP000192468">
    <property type="component" value="Unassembled WGS sequence"/>
</dbReference>
<keyword evidence="5" id="KW-1185">Reference proteome</keyword>
<dbReference type="InterPro" id="IPR018702">
    <property type="entry name" value="DUF2207"/>
</dbReference>
<dbReference type="STRING" id="1121291.SAMN02745134_03853"/>
<dbReference type="AlphaFoldDB" id="A0A1W1XZD7"/>
<gene>
    <name evidence="4" type="ORF">SAMN02745134_03853</name>
</gene>